<keyword evidence="3" id="KW-1185">Reference proteome</keyword>
<feature type="compositionally biased region" description="Basic and acidic residues" evidence="1">
    <location>
        <begin position="919"/>
        <end position="935"/>
    </location>
</feature>
<feature type="region of interest" description="Disordered" evidence="1">
    <location>
        <begin position="870"/>
        <end position="975"/>
    </location>
</feature>
<feature type="region of interest" description="Disordered" evidence="1">
    <location>
        <begin position="499"/>
        <end position="522"/>
    </location>
</feature>
<evidence type="ECO:0008006" key="4">
    <source>
        <dbReference type="Google" id="ProtNLM"/>
    </source>
</evidence>
<sequence>MPPKGKAKASPATAKAVRGKAQATRDRESADGQPGTYQCGLGTYNAKYYAKLDAAEETIMQHDLFKNIGMMGALKIQTIGEDNDVSSHIAPFDKADCRIALQSRSIYDCGFNAFHLLLKSSMSKSVPINEHAVLEFAKANFVDSNDVFPSMIHTAVEKDTDDVESLFGKLPVLSPEEPRHAFLFKLAERISAGADHDEIMGWQQMARSVTVRIHVMENNNDRIWLGTVLRNRIAQQYDLVVRTTPQLIVELAMHKQRMQSKYSPENLAAEFNSHIRKQSGSKEDEITGSLVDQAITVWNRCLSATENMEIVMGNVNTYGHNTVFNGVGNLQAIVSKGSTSHNIKWLIQDMDDQFRNGGISQKGLALRDMQGTKGKVSWPEKSLYRMSVLKHLRDSWLEIQPCPAALKAKLRDLTESHKSWRKGLGFSHNGGEVDQSWKGEWPVYMDIAVELFSVVFDNTRDSDIEEQCKKASAEEFVEQHLGSHLNDWAECFKTEDKQKEDAGAAVSETAPAPQSSIPAQVKEAPPEISKAIQDMGFTLKDPDDVETLQAFYSTARTLVRTFVTLVPEEATVGKMVSKLEELPIHRVQGKSMESHTSYFAFLYTLNLSGEVATAPHVRMMSYRKDAYQKAVDVFLGFRGSPTVFPDTDVAIVLDGYKHGLKAQMFSAWQVDGKAVMKDETTYSLIYDADQLQSRLGCIRGWKMQQVEWMHVIHNPNGLNLKIRKRLHYEGTNRWEIMQPVRFNEWKDSWHMSYEEKLSFFGSHRHDVGGSSGIPVPKRNPKDSEPLFYHSPEPNLFDEQYHCFDVAGALDWNAGEGFAAVPFIRWRKPYVGICFKMSHVTGLYQRLELLVLMCMLRVDDELHDPKFAALMENSSSKKDDSKPQPKMKRTSNNRGQGGSESKPDGDDETPPKKAKTGKGNKADKANKSESRAELLKLLEGMGKGPKKDKAGKAGAAEEPEGDDSEPEEEEDEDMEE</sequence>
<accession>A0ABN9WKB1</accession>
<protein>
    <recommendedName>
        <fullName evidence="4">RNA-directed RNA polymerase</fullName>
    </recommendedName>
</protein>
<comment type="caution">
    <text evidence="2">The sequence shown here is derived from an EMBL/GenBank/DDBJ whole genome shotgun (WGS) entry which is preliminary data.</text>
</comment>
<proteinExistence type="predicted"/>
<evidence type="ECO:0000313" key="2">
    <source>
        <dbReference type="EMBL" id="CAK0886993.1"/>
    </source>
</evidence>
<dbReference type="Proteomes" id="UP001189429">
    <property type="component" value="Unassembled WGS sequence"/>
</dbReference>
<organism evidence="2 3">
    <name type="scientific">Prorocentrum cordatum</name>
    <dbReference type="NCBI Taxonomy" id="2364126"/>
    <lineage>
        <taxon>Eukaryota</taxon>
        <taxon>Sar</taxon>
        <taxon>Alveolata</taxon>
        <taxon>Dinophyceae</taxon>
        <taxon>Prorocentrales</taxon>
        <taxon>Prorocentraceae</taxon>
        <taxon>Prorocentrum</taxon>
    </lineage>
</organism>
<gene>
    <name evidence="2" type="ORF">PCOR1329_LOCUS68193</name>
</gene>
<name>A0ABN9WKB1_9DINO</name>
<reference evidence="2" key="1">
    <citation type="submission" date="2023-10" db="EMBL/GenBank/DDBJ databases">
        <authorList>
            <person name="Chen Y."/>
            <person name="Shah S."/>
            <person name="Dougan E. K."/>
            <person name="Thang M."/>
            <person name="Chan C."/>
        </authorList>
    </citation>
    <scope>NUCLEOTIDE SEQUENCE [LARGE SCALE GENOMIC DNA]</scope>
</reference>
<feature type="region of interest" description="Disordered" evidence="1">
    <location>
        <begin position="1"/>
        <end position="34"/>
    </location>
</feature>
<evidence type="ECO:0000313" key="3">
    <source>
        <dbReference type="Proteomes" id="UP001189429"/>
    </source>
</evidence>
<evidence type="ECO:0000256" key="1">
    <source>
        <dbReference type="SAM" id="MobiDB-lite"/>
    </source>
</evidence>
<dbReference type="EMBL" id="CAUYUJ010018880">
    <property type="protein sequence ID" value="CAK0886993.1"/>
    <property type="molecule type" value="Genomic_DNA"/>
</dbReference>
<feature type="compositionally biased region" description="Acidic residues" evidence="1">
    <location>
        <begin position="956"/>
        <end position="975"/>
    </location>
</feature>